<dbReference type="PANTHER" id="PTHR11552:SF115">
    <property type="entry name" value="DEHYDROGENASE XPTC-RELATED"/>
    <property type="match status" value="1"/>
</dbReference>
<dbReference type="SUPFAM" id="SSF51905">
    <property type="entry name" value="FAD/NAD(P)-binding domain"/>
    <property type="match status" value="1"/>
</dbReference>
<dbReference type="InterPro" id="IPR000172">
    <property type="entry name" value="GMC_OxRdtase_N"/>
</dbReference>
<evidence type="ECO:0000256" key="3">
    <source>
        <dbReference type="SAM" id="SignalP"/>
    </source>
</evidence>
<sequence>MLFLPVVLLLAPGLSAAAPAQHQKLPRFATLVNRQTLNATYDFIIAGGGIAGLTVADRLTEDPNVRVLVVEAGPIDPGLEGILVPGSFAPYYYFWPNLVTVPQAGLNNRTIGTVAGQVLGGGSAINAMVYVRGDSVDYDAWGSMQGNSSWSWQSMLPYFLKSESFTAPNTAYAQEANITWNPAFRGTSGPLKYTYPPYYYPGAANWWDAAQSVGLPPVEDPLSGSKTGIFPIPSVMDAATMTRNYAKINHYDRVREARPNYHVISSTMVAKVLFDPRCKKATGVNILPTAGGSVSSVFVSKEVILAAGGLNTPKILQLSGIGPKKLLNKFGIRVVSNLPGVGQNLQDQPTLTVPYTFTSNISPNSGSFFTNATYNAEQRALYETSRKGAFTIISSLSTNIGALSLKQATPDWEAIIAAARANDAADSLPSDVDPTVLAGYRVQRETILQQFADENVSVGNLHWGTSDNALVYHLRPLSRGSVNIQSTDPLVNPAIDYRTGTDPVDFTVYTALFRKNRELFAAPSMQVLGPAEGAPFADAVTDADIHEVMRDKIDPSNAHQCCTAAMLPKRLGGVVSSEQKVYGVSGLRVADISFWPMQTGGSPTGTMYAVGERLADLIKAEHNLA</sequence>
<organism evidence="6 7">
    <name type="scientific">Podospora australis</name>
    <dbReference type="NCBI Taxonomy" id="1536484"/>
    <lineage>
        <taxon>Eukaryota</taxon>
        <taxon>Fungi</taxon>
        <taxon>Dikarya</taxon>
        <taxon>Ascomycota</taxon>
        <taxon>Pezizomycotina</taxon>
        <taxon>Sordariomycetes</taxon>
        <taxon>Sordariomycetidae</taxon>
        <taxon>Sordariales</taxon>
        <taxon>Podosporaceae</taxon>
        <taxon>Podospora</taxon>
    </lineage>
</organism>
<feature type="binding site" evidence="2">
    <location>
        <begin position="126"/>
        <end position="129"/>
    </location>
    <ligand>
        <name>FAD</name>
        <dbReference type="ChEBI" id="CHEBI:57692"/>
    </ligand>
</feature>
<keyword evidence="3" id="KW-0732">Signal</keyword>
<evidence type="ECO:0000259" key="4">
    <source>
        <dbReference type="Pfam" id="PF00732"/>
    </source>
</evidence>
<dbReference type="GO" id="GO:0050660">
    <property type="term" value="F:flavin adenine dinucleotide binding"/>
    <property type="evidence" value="ECO:0007669"/>
    <property type="project" value="InterPro"/>
</dbReference>
<feature type="binding site" evidence="2">
    <location>
        <position position="118"/>
    </location>
    <ligand>
        <name>FAD</name>
        <dbReference type="ChEBI" id="CHEBI:57692"/>
    </ligand>
</feature>
<dbReference type="Pfam" id="PF05199">
    <property type="entry name" value="GMC_oxred_C"/>
    <property type="match status" value="1"/>
</dbReference>
<reference evidence="6" key="1">
    <citation type="journal article" date="2023" name="Mol. Phylogenet. Evol.">
        <title>Genome-scale phylogeny and comparative genomics of the fungal order Sordariales.</title>
        <authorList>
            <person name="Hensen N."/>
            <person name="Bonometti L."/>
            <person name="Westerberg I."/>
            <person name="Brannstrom I.O."/>
            <person name="Guillou S."/>
            <person name="Cros-Aarteil S."/>
            <person name="Calhoun S."/>
            <person name="Haridas S."/>
            <person name="Kuo A."/>
            <person name="Mondo S."/>
            <person name="Pangilinan J."/>
            <person name="Riley R."/>
            <person name="LaButti K."/>
            <person name="Andreopoulos B."/>
            <person name="Lipzen A."/>
            <person name="Chen C."/>
            <person name="Yan M."/>
            <person name="Daum C."/>
            <person name="Ng V."/>
            <person name="Clum A."/>
            <person name="Steindorff A."/>
            <person name="Ohm R.A."/>
            <person name="Martin F."/>
            <person name="Silar P."/>
            <person name="Natvig D.O."/>
            <person name="Lalanne C."/>
            <person name="Gautier V."/>
            <person name="Ament-Velasquez S.L."/>
            <person name="Kruys A."/>
            <person name="Hutchinson M.I."/>
            <person name="Powell A.J."/>
            <person name="Barry K."/>
            <person name="Miller A.N."/>
            <person name="Grigoriev I.V."/>
            <person name="Debuchy R."/>
            <person name="Gladieux P."/>
            <person name="Hiltunen Thoren M."/>
            <person name="Johannesson H."/>
        </authorList>
    </citation>
    <scope>NUCLEOTIDE SEQUENCE</scope>
    <source>
        <strain evidence="6">PSN309</strain>
    </source>
</reference>
<dbReference type="Pfam" id="PF00732">
    <property type="entry name" value="GMC_oxred_N"/>
    <property type="match status" value="1"/>
</dbReference>
<dbReference type="EMBL" id="MU864397">
    <property type="protein sequence ID" value="KAK4187808.1"/>
    <property type="molecule type" value="Genomic_DNA"/>
</dbReference>
<dbReference type="Gene3D" id="3.50.50.60">
    <property type="entry name" value="FAD/NAD(P)-binding domain"/>
    <property type="match status" value="1"/>
</dbReference>
<evidence type="ECO:0000313" key="7">
    <source>
        <dbReference type="Proteomes" id="UP001302126"/>
    </source>
</evidence>
<feature type="signal peptide" evidence="3">
    <location>
        <begin position="1"/>
        <end position="17"/>
    </location>
</feature>
<evidence type="ECO:0000256" key="2">
    <source>
        <dbReference type="PIRSR" id="PIRSR000137-2"/>
    </source>
</evidence>
<evidence type="ECO:0000313" key="6">
    <source>
        <dbReference type="EMBL" id="KAK4187808.1"/>
    </source>
</evidence>
<reference evidence="6" key="2">
    <citation type="submission" date="2023-05" db="EMBL/GenBank/DDBJ databases">
        <authorList>
            <consortium name="Lawrence Berkeley National Laboratory"/>
            <person name="Steindorff A."/>
            <person name="Hensen N."/>
            <person name="Bonometti L."/>
            <person name="Westerberg I."/>
            <person name="Brannstrom I.O."/>
            <person name="Guillou S."/>
            <person name="Cros-Aarteil S."/>
            <person name="Calhoun S."/>
            <person name="Haridas S."/>
            <person name="Kuo A."/>
            <person name="Mondo S."/>
            <person name="Pangilinan J."/>
            <person name="Riley R."/>
            <person name="Labutti K."/>
            <person name="Andreopoulos B."/>
            <person name="Lipzen A."/>
            <person name="Chen C."/>
            <person name="Yanf M."/>
            <person name="Daum C."/>
            <person name="Ng V."/>
            <person name="Clum A."/>
            <person name="Ohm R."/>
            <person name="Martin F."/>
            <person name="Silar P."/>
            <person name="Natvig D."/>
            <person name="Lalanne C."/>
            <person name="Gautier V."/>
            <person name="Ament-Velasquez S.L."/>
            <person name="Kruys A."/>
            <person name="Hutchinson M.I."/>
            <person name="Powell A.J."/>
            <person name="Barry K."/>
            <person name="Miller A.N."/>
            <person name="Grigoriev I.V."/>
            <person name="Debuchy R."/>
            <person name="Gladieux P."/>
            <person name="Thoren M.H."/>
            <person name="Johannesson H."/>
        </authorList>
    </citation>
    <scope>NUCLEOTIDE SEQUENCE</scope>
    <source>
        <strain evidence="6">PSN309</strain>
    </source>
</reference>
<dbReference type="InterPro" id="IPR012132">
    <property type="entry name" value="GMC_OxRdtase"/>
</dbReference>
<feature type="domain" description="Glucose-methanol-choline oxidoreductase N-terminal" evidence="4">
    <location>
        <begin position="41"/>
        <end position="349"/>
    </location>
</feature>
<dbReference type="PIRSF" id="PIRSF000137">
    <property type="entry name" value="Alcohol_oxidase"/>
    <property type="match status" value="1"/>
</dbReference>
<gene>
    <name evidence="6" type="ORF">QBC35DRAFT_220390</name>
</gene>
<proteinExistence type="inferred from homology"/>
<evidence type="ECO:0000256" key="1">
    <source>
        <dbReference type="ARBA" id="ARBA00010790"/>
    </source>
</evidence>
<dbReference type="GO" id="GO:0016614">
    <property type="term" value="F:oxidoreductase activity, acting on CH-OH group of donors"/>
    <property type="evidence" value="ECO:0007669"/>
    <property type="project" value="InterPro"/>
</dbReference>
<comment type="caution">
    <text evidence="6">The sequence shown here is derived from an EMBL/GenBank/DDBJ whole genome shotgun (WGS) entry which is preliminary data.</text>
</comment>
<dbReference type="Gene3D" id="3.30.560.10">
    <property type="entry name" value="Glucose Oxidase, domain 3"/>
    <property type="match status" value="1"/>
</dbReference>
<keyword evidence="2" id="KW-0274">FAD</keyword>
<dbReference type="PANTHER" id="PTHR11552">
    <property type="entry name" value="GLUCOSE-METHANOL-CHOLINE GMC OXIDOREDUCTASE"/>
    <property type="match status" value="1"/>
</dbReference>
<keyword evidence="2" id="KW-0285">Flavoprotein</keyword>
<comment type="similarity">
    <text evidence="1">Belongs to the GMC oxidoreductase family.</text>
</comment>
<feature type="chain" id="PRO_5042877985" evidence="3">
    <location>
        <begin position="18"/>
        <end position="625"/>
    </location>
</feature>
<feature type="binding site" evidence="2">
    <location>
        <position position="269"/>
    </location>
    <ligand>
        <name>FAD</name>
        <dbReference type="ChEBI" id="CHEBI:57692"/>
    </ligand>
</feature>
<dbReference type="AlphaFoldDB" id="A0AAN7AHV1"/>
<keyword evidence="7" id="KW-1185">Reference proteome</keyword>
<dbReference type="InterPro" id="IPR007867">
    <property type="entry name" value="GMC_OxRtase_C"/>
</dbReference>
<dbReference type="Proteomes" id="UP001302126">
    <property type="component" value="Unassembled WGS sequence"/>
</dbReference>
<evidence type="ECO:0000259" key="5">
    <source>
        <dbReference type="Pfam" id="PF05199"/>
    </source>
</evidence>
<comment type="cofactor">
    <cofactor evidence="2">
        <name>FAD</name>
        <dbReference type="ChEBI" id="CHEBI:57692"/>
    </cofactor>
</comment>
<protein>
    <submittedName>
        <fullName evidence="6">GMC oxidoreductase</fullName>
    </submittedName>
</protein>
<accession>A0AAN7AHV1</accession>
<feature type="domain" description="Glucose-methanol-choline oxidoreductase C-terminal" evidence="5">
    <location>
        <begin position="476"/>
        <end position="611"/>
    </location>
</feature>
<name>A0AAN7AHV1_9PEZI</name>
<dbReference type="SUPFAM" id="SSF54373">
    <property type="entry name" value="FAD-linked reductases, C-terminal domain"/>
    <property type="match status" value="1"/>
</dbReference>
<dbReference type="InterPro" id="IPR036188">
    <property type="entry name" value="FAD/NAD-bd_sf"/>
</dbReference>
<dbReference type="GO" id="GO:0044550">
    <property type="term" value="P:secondary metabolite biosynthetic process"/>
    <property type="evidence" value="ECO:0007669"/>
    <property type="project" value="TreeGrafter"/>
</dbReference>